<dbReference type="PANTHER" id="PTHR43481:SF4">
    <property type="entry name" value="GLYCEROL-1-PHOSPHATE PHOSPHOHYDROLASE 1-RELATED"/>
    <property type="match status" value="1"/>
</dbReference>
<gene>
    <name evidence="1" type="ORF">SCHPADRAFT_993848</name>
</gene>
<dbReference type="InParanoid" id="A0A0H2S135"/>
<dbReference type="SFLD" id="SFLDG01135">
    <property type="entry name" value="C1.5.6:_HAD__Beta-PGM__Phospha"/>
    <property type="match status" value="1"/>
</dbReference>
<dbReference type="Pfam" id="PF00702">
    <property type="entry name" value="Hydrolase"/>
    <property type="match status" value="1"/>
</dbReference>
<dbReference type="Gene3D" id="1.10.150.240">
    <property type="entry name" value="Putative phosphatase, domain 2"/>
    <property type="match status" value="1"/>
</dbReference>
<accession>A0A0H2S135</accession>
<dbReference type="InterPro" id="IPR023214">
    <property type="entry name" value="HAD_sf"/>
</dbReference>
<dbReference type="InterPro" id="IPR036412">
    <property type="entry name" value="HAD-like_sf"/>
</dbReference>
<dbReference type="InterPro" id="IPR023198">
    <property type="entry name" value="PGP-like_dom2"/>
</dbReference>
<dbReference type="EMBL" id="KQ085898">
    <property type="protein sequence ID" value="KLO18045.1"/>
    <property type="molecule type" value="Genomic_DNA"/>
</dbReference>
<protein>
    <submittedName>
        <fullName evidence="1">Phosphatase</fullName>
    </submittedName>
</protein>
<name>A0A0H2S135_9AGAM</name>
<dbReference type="SFLD" id="SFLDG01129">
    <property type="entry name" value="C1.5:_HAD__Beta-PGM__Phosphata"/>
    <property type="match status" value="1"/>
</dbReference>
<dbReference type="GO" id="GO:0050308">
    <property type="term" value="F:sugar-phosphatase activity"/>
    <property type="evidence" value="ECO:0007669"/>
    <property type="project" value="TreeGrafter"/>
</dbReference>
<dbReference type="CDD" id="cd07527">
    <property type="entry name" value="HAD_ScGPP-like"/>
    <property type="match status" value="1"/>
</dbReference>
<proteinExistence type="predicted"/>
<dbReference type="NCBIfam" id="TIGR01509">
    <property type="entry name" value="HAD-SF-IA-v3"/>
    <property type="match status" value="1"/>
</dbReference>
<dbReference type="InterPro" id="IPR051806">
    <property type="entry name" value="HAD-like_SPP"/>
</dbReference>
<dbReference type="AlphaFoldDB" id="A0A0H2S135"/>
<reference evidence="1 2" key="1">
    <citation type="submission" date="2015-04" db="EMBL/GenBank/DDBJ databases">
        <title>Complete genome sequence of Schizopora paradoxa KUC8140, a cosmopolitan wood degrader in East Asia.</title>
        <authorList>
            <consortium name="DOE Joint Genome Institute"/>
            <person name="Min B."/>
            <person name="Park H."/>
            <person name="Jang Y."/>
            <person name="Kim J.-J."/>
            <person name="Kim K.H."/>
            <person name="Pangilinan J."/>
            <person name="Lipzen A."/>
            <person name="Riley R."/>
            <person name="Grigoriev I.V."/>
            <person name="Spatafora J.W."/>
            <person name="Choi I.-G."/>
        </authorList>
    </citation>
    <scope>NUCLEOTIDE SEQUENCE [LARGE SCALE GENOMIC DNA]</scope>
    <source>
        <strain evidence="1 2">KUC8140</strain>
    </source>
</reference>
<dbReference type="Proteomes" id="UP000053477">
    <property type="component" value="Unassembled WGS sequence"/>
</dbReference>
<dbReference type="OrthoDB" id="40579at2759"/>
<sequence>MPGEHHSNATRRDHDEDTFDAVLFDMDGTLIDSTAGVVGAWHTFKIKYPTLDITEILNTSHGVRTVDNLRLHCGITDPDELESEAVRFEEEIVNSSRTDGIDGIVRLPGVSEVIDSLFLASDSSPTRWAICTSATRAYATQALQIAGIPQPKNFVCAEDVTKGKPYPDPYLLGAKMCGVEPSRCLVFEDAPSGISSGRAAGCKTLAVVTTHSKESMQKTGADYLVKNLSEVKLELTLDGKIHLQILKKE</sequence>
<dbReference type="STRING" id="27342.A0A0H2S135"/>
<dbReference type="PANTHER" id="PTHR43481">
    <property type="entry name" value="FRUCTOSE-1-PHOSPHATE PHOSPHATASE"/>
    <property type="match status" value="1"/>
</dbReference>
<keyword evidence="2" id="KW-1185">Reference proteome</keyword>
<dbReference type="SUPFAM" id="SSF56784">
    <property type="entry name" value="HAD-like"/>
    <property type="match status" value="1"/>
</dbReference>
<organism evidence="1 2">
    <name type="scientific">Schizopora paradoxa</name>
    <dbReference type="NCBI Taxonomy" id="27342"/>
    <lineage>
        <taxon>Eukaryota</taxon>
        <taxon>Fungi</taxon>
        <taxon>Dikarya</taxon>
        <taxon>Basidiomycota</taxon>
        <taxon>Agaricomycotina</taxon>
        <taxon>Agaricomycetes</taxon>
        <taxon>Hymenochaetales</taxon>
        <taxon>Schizoporaceae</taxon>
        <taxon>Schizopora</taxon>
    </lineage>
</organism>
<evidence type="ECO:0000313" key="2">
    <source>
        <dbReference type="Proteomes" id="UP000053477"/>
    </source>
</evidence>
<dbReference type="InterPro" id="IPR006439">
    <property type="entry name" value="HAD-SF_hydro_IA"/>
</dbReference>
<dbReference type="Gene3D" id="3.40.50.1000">
    <property type="entry name" value="HAD superfamily/HAD-like"/>
    <property type="match status" value="1"/>
</dbReference>
<dbReference type="SFLD" id="SFLDS00003">
    <property type="entry name" value="Haloacid_Dehalogenase"/>
    <property type="match status" value="1"/>
</dbReference>
<evidence type="ECO:0000313" key="1">
    <source>
        <dbReference type="EMBL" id="KLO18045.1"/>
    </source>
</evidence>